<organism evidence="2 3">
    <name type="scientific">Haloferula sargassicola</name>
    <dbReference type="NCBI Taxonomy" id="490096"/>
    <lineage>
        <taxon>Bacteria</taxon>
        <taxon>Pseudomonadati</taxon>
        <taxon>Verrucomicrobiota</taxon>
        <taxon>Verrucomicrobiia</taxon>
        <taxon>Verrucomicrobiales</taxon>
        <taxon>Verrucomicrobiaceae</taxon>
        <taxon>Haloferula</taxon>
    </lineage>
</organism>
<name>A0ABP9UPC4_9BACT</name>
<feature type="transmembrane region" description="Helical" evidence="1">
    <location>
        <begin position="184"/>
        <end position="203"/>
    </location>
</feature>
<reference evidence="2 3" key="1">
    <citation type="submission" date="2024-02" db="EMBL/GenBank/DDBJ databases">
        <title>Haloferula sargassicola NBRC 104335.</title>
        <authorList>
            <person name="Ichikawa N."/>
            <person name="Katano-Makiyama Y."/>
            <person name="Hidaka K."/>
        </authorList>
    </citation>
    <scope>NUCLEOTIDE SEQUENCE [LARGE SCALE GENOMIC DNA]</scope>
    <source>
        <strain evidence="2 3">NBRC 104335</strain>
    </source>
</reference>
<keyword evidence="1" id="KW-0812">Transmembrane</keyword>
<accession>A0ABP9UPC4</accession>
<protein>
    <submittedName>
        <fullName evidence="2">Intermembrane transport protein PqiA</fullName>
    </submittedName>
</protein>
<dbReference type="EMBL" id="BAABRI010000013">
    <property type="protein sequence ID" value="GAA5483282.1"/>
    <property type="molecule type" value="Genomic_DNA"/>
</dbReference>
<evidence type="ECO:0000313" key="2">
    <source>
        <dbReference type="EMBL" id="GAA5483282.1"/>
    </source>
</evidence>
<feature type="transmembrane region" description="Helical" evidence="1">
    <location>
        <begin position="61"/>
        <end position="87"/>
    </location>
</feature>
<evidence type="ECO:0000313" key="3">
    <source>
        <dbReference type="Proteomes" id="UP001476282"/>
    </source>
</evidence>
<keyword evidence="1" id="KW-1133">Transmembrane helix</keyword>
<dbReference type="Pfam" id="PF04403">
    <property type="entry name" value="PqiA"/>
    <property type="match status" value="1"/>
</dbReference>
<sequence>MPFTRHHHGLPWPRLERHERIACHFCDALQPAPRLREGEIALCGHCGEELFQNRPRSLSRCVGWSLGAVFFMIVAHSFPFLTMEAAGARTKLGLWRAAKALYHDDSLVLAVLTVMFTIVAPAVLSLGLIYICAPLMRGRALPGSVAIARWIQFSEPWSMLEVFLLGFIVSLLKLGHLAHIEFEIGLWALVAVVICLAAAMAGIDRRELWDRLEIAIKHR</sequence>
<proteinExistence type="predicted"/>
<keyword evidence="1" id="KW-0472">Membrane</keyword>
<dbReference type="InterPro" id="IPR007498">
    <property type="entry name" value="PqiA-like"/>
</dbReference>
<comment type="caution">
    <text evidence="2">The sequence shown here is derived from an EMBL/GenBank/DDBJ whole genome shotgun (WGS) entry which is preliminary data.</text>
</comment>
<dbReference type="RefSeq" id="WP_353567397.1">
    <property type="nucleotide sequence ID" value="NZ_BAABRI010000013.1"/>
</dbReference>
<feature type="transmembrane region" description="Helical" evidence="1">
    <location>
        <begin position="157"/>
        <end position="178"/>
    </location>
</feature>
<evidence type="ECO:0000256" key="1">
    <source>
        <dbReference type="SAM" id="Phobius"/>
    </source>
</evidence>
<gene>
    <name evidence="2" type="primary">pqiA_2</name>
    <name evidence="2" type="ORF">Hsar01_02512</name>
</gene>
<keyword evidence="3" id="KW-1185">Reference proteome</keyword>
<dbReference type="Proteomes" id="UP001476282">
    <property type="component" value="Unassembled WGS sequence"/>
</dbReference>
<feature type="transmembrane region" description="Helical" evidence="1">
    <location>
        <begin position="107"/>
        <end position="136"/>
    </location>
</feature>